<organism evidence="1 2">
    <name type="scientific">Smallanthus sonchifolius</name>
    <dbReference type="NCBI Taxonomy" id="185202"/>
    <lineage>
        <taxon>Eukaryota</taxon>
        <taxon>Viridiplantae</taxon>
        <taxon>Streptophyta</taxon>
        <taxon>Embryophyta</taxon>
        <taxon>Tracheophyta</taxon>
        <taxon>Spermatophyta</taxon>
        <taxon>Magnoliopsida</taxon>
        <taxon>eudicotyledons</taxon>
        <taxon>Gunneridae</taxon>
        <taxon>Pentapetalae</taxon>
        <taxon>asterids</taxon>
        <taxon>campanulids</taxon>
        <taxon>Asterales</taxon>
        <taxon>Asteraceae</taxon>
        <taxon>Asteroideae</taxon>
        <taxon>Heliantheae alliance</taxon>
        <taxon>Millerieae</taxon>
        <taxon>Smallanthus</taxon>
    </lineage>
</organism>
<sequence>MSKIVEPPTVHTSTPTACLSSSGSSCSTSNDDSKQSTDASHVSKKTCEVPKTAADILEEGGRGLGLSSVSKKSNSRSDTSSVISIRSIIYDSVLSDIKPNVKNLFEIFLTNDIPSYTPINVESSDASNEQTESEPSISGYEDIIEDVDISDSFPYKVHKTTMDPEFLVVTNECNINMQPRGVYLSKNITKQKPKLVKIKQGKPQPTSLSQPSSSYNYPVIEKPIRLKCFLLAGNRYIRLKLACIPVIDRLQECLF</sequence>
<evidence type="ECO:0000313" key="2">
    <source>
        <dbReference type="Proteomes" id="UP001056120"/>
    </source>
</evidence>
<dbReference type="Proteomes" id="UP001056120">
    <property type="component" value="Linkage Group LG14"/>
</dbReference>
<accession>A0ACB9GK36</accession>
<evidence type="ECO:0000313" key="1">
    <source>
        <dbReference type="EMBL" id="KAI3783408.1"/>
    </source>
</evidence>
<gene>
    <name evidence="1" type="ORF">L1987_42489</name>
</gene>
<name>A0ACB9GK36_9ASTR</name>
<dbReference type="EMBL" id="CM042031">
    <property type="protein sequence ID" value="KAI3783408.1"/>
    <property type="molecule type" value="Genomic_DNA"/>
</dbReference>
<proteinExistence type="predicted"/>
<keyword evidence="2" id="KW-1185">Reference proteome</keyword>
<protein>
    <submittedName>
        <fullName evidence="1">Uncharacterized protein</fullName>
    </submittedName>
</protein>
<reference evidence="2" key="1">
    <citation type="journal article" date="2022" name="Mol. Ecol. Resour.">
        <title>The genomes of chicory, endive, great burdock and yacon provide insights into Asteraceae palaeo-polyploidization history and plant inulin production.</title>
        <authorList>
            <person name="Fan W."/>
            <person name="Wang S."/>
            <person name="Wang H."/>
            <person name="Wang A."/>
            <person name="Jiang F."/>
            <person name="Liu H."/>
            <person name="Zhao H."/>
            <person name="Xu D."/>
            <person name="Zhang Y."/>
        </authorList>
    </citation>
    <scope>NUCLEOTIDE SEQUENCE [LARGE SCALE GENOMIC DNA]</scope>
    <source>
        <strain evidence="2">cv. Yunnan</strain>
    </source>
</reference>
<comment type="caution">
    <text evidence="1">The sequence shown here is derived from an EMBL/GenBank/DDBJ whole genome shotgun (WGS) entry which is preliminary data.</text>
</comment>
<reference evidence="1 2" key="2">
    <citation type="journal article" date="2022" name="Mol. Ecol. Resour.">
        <title>The genomes of chicory, endive, great burdock and yacon provide insights into Asteraceae paleo-polyploidization history and plant inulin production.</title>
        <authorList>
            <person name="Fan W."/>
            <person name="Wang S."/>
            <person name="Wang H."/>
            <person name="Wang A."/>
            <person name="Jiang F."/>
            <person name="Liu H."/>
            <person name="Zhao H."/>
            <person name="Xu D."/>
            <person name="Zhang Y."/>
        </authorList>
    </citation>
    <scope>NUCLEOTIDE SEQUENCE [LARGE SCALE GENOMIC DNA]</scope>
    <source>
        <strain evidence="2">cv. Yunnan</strain>
        <tissue evidence="1">Leaves</tissue>
    </source>
</reference>